<dbReference type="Pfam" id="PF01380">
    <property type="entry name" value="SIS"/>
    <property type="match status" value="1"/>
</dbReference>
<evidence type="ECO:0000313" key="6">
    <source>
        <dbReference type="EMBL" id="TLQ41193.1"/>
    </source>
</evidence>
<keyword evidence="3" id="KW-0804">Transcription</keyword>
<protein>
    <submittedName>
        <fullName evidence="6">MurR/RpiR family transcriptional regulator</fullName>
    </submittedName>
</protein>
<reference evidence="6 7" key="1">
    <citation type="submission" date="2019-05" db="EMBL/GenBank/DDBJ databases">
        <title>The metagenome of a microbial culture collection derived from dairy environment covers the genomic content of the human microbiome.</title>
        <authorList>
            <person name="Roder T."/>
            <person name="Wuthrich D."/>
            <person name="Sattari Z."/>
            <person name="Von Ah U."/>
            <person name="Bar C."/>
            <person name="Ronchi F."/>
            <person name="Macpherson A.J."/>
            <person name="Ganal-Vonarburg S.C."/>
            <person name="Bruggmann R."/>
            <person name="Vergeres G."/>
        </authorList>
    </citation>
    <scope>NUCLEOTIDE SEQUENCE [LARGE SCALE GENOMIC DNA]</scope>
    <source>
        <strain evidence="6 7">FAM 24227</strain>
    </source>
</reference>
<dbReference type="PANTHER" id="PTHR30514:SF10">
    <property type="entry name" value="MURR_RPIR FAMILY TRANSCRIPTIONAL REGULATOR"/>
    <property type="match status" value="1"/>
</dbReference>
<sequence>MLIIEQMKSEHFSDAEQTLVDYMTENPQSLENMTTTALAQITHTNPTSLIRVAKKLGFKGWTDLKEAFLKEWHYLNSNYNSIDANLPFEKQDNLLSIANKLASLEHNTIQDTLSLLDYQNLMQAQEKLFKAKEIKIFGSHTNAMISQDFVTKMRRINRNVSIASTFHYIDYEAYHSTEDTCAIVISYTGENDVMLKCIDMLRERGSSIISLTSIGDNTISKLSDVTLHITTREKLYSKIANFTSNTSIIYLLNLLYAVVFTHDYDANLEHIIEVGQIFDSRRISSDIMRENKTQ</sequence>
<dbReference type="AlphaFoldDB" id="A0A5R9E002"/>
<dbReference type="OrthoDB" id="3684496at2"/>
<dbReference type="InterPro" id="IPR046348">
    <property type="entry name" value="SIS_dom_sf"/>
</dbReference>
<proteinExistence type="predicted"/>
<evidence type="ECO:0000313" key="7">
    <source>
        <dbReference type="Proteomes" id="UP000306420"/>
    </source>
</evidence>
<feature type="domain" description="HTH rpiR-type" evidence="4">
    <location>
        <begin position="1"/>
        <end position="75"/>
    </location>
</feature>
<dbReference type="PROSITE" id="PS51464">
    <property type="entry name" value="SIS"/>
    <property type="match status" value="1"/>
</dbReference>
<dbReference type="PROSITE" id="PS51071">
    <property type="entry name" value="HTH_RPIR"/>
    <property type="match status" value="1"/>
</dbReference>
<keyword evidence="2" id="KW-0238">DNA-binding</keyword>
<dbReference type="Pfam" id="PF01418">
    <property type="entry name" value="HTH_6"/>
    <property type="match status" value="1"/>
</dbReference>
<organism evidence="6 7">
    <name type="scientific">Ruoffia tabacinasalis</name>
    <dbReference type="NCBI Taxonomy" id="87458"/>
    <lineage>
        <taxon>Bacteria</taxon>
        <taxon>Bacillati</taxon>
        <taxon>Bacillota</taxon>
        <taxon>Bacilli</taxon>
        <taxon>Lactobacillales</taxon>
        <taxon>Aerococcaceae</taxon>
        <taxon>Ruoffia</taxon>
    </lineage>
</organism>
<dbReference type="GO" id="GO:0003700">
    <property type="term" value="F:DNA-binding transcription factor activity"/>
    <property type="evidence" value="ECO:0007669"/>
    <property type="project" value="InterPro"/>
</dbReference>
<dbReference type="SUPFAM" id="SSF46689">
    <property type="entry name" value="Homeodomain-like"/>
    <property type="match status" value="1"/>
</dbReference>
<evidence type="ECO:0000256" key="1">
    <source>
        <dbReference type="ARBA" id="ARBA00023015"/>
    </source>
</evidence>
<evidence type="ECO:0000259" key="4">
    <source>
        <dbReference type="PROSITE" id="PS51071"/>
    </source>
</evidence>
<dbReference type="EMBL" id="VBSP01000019">
    <property type="protein sequence ID" value="TLQ41193.1"/>
    <property type="molecule type" value="Genomic_DNA"/>
</dbReference>
<comment type="caution">
    <text evidence="6">The sequence shown here is derived from an EMBL/GenBank/DDBJ whole genome shotgun (WGS) entry which is preliminary data.</text>
</comment>
<evidence type="ECO:0000259" key="5">
    <source>
        <dbReference type="PROSITE" id="PS51464"/>
    </source>
</evidence>
<feature type="domain" description="SIS" evidence="5">
    <location>
        <begin position="124"/>
        <end position="265"/>
    </location>
</feature>
<dbReference type="GO" id="GO:0097367">
    <property type="term" value="F:carbohydrate derivative binding"/>
    <property type="evidence" value="ECO:0007669"/>
    <property type="project" value="InterPro"/>
</dbReference>
<dbReference type="PANTHER" id="PTHR30514">
    <property type="entry name" value="GLUCOKINASE"/>
    <property type="match status" value="1"/>
</dbReference>
<dbReference type="InterPro" id="IPR009057">
    <property type="entry name" value="Homeodomain-like_sf"/>
</dbReference>
<dbReference type="GO" id="GO:1901135">
    <property type="term" value="P:carbohydrate derivative metabolic process"/>
    <property type="evidence" value="ECO:0007669"/>
    <property type="project" value="InterPro"/>
</dbReference>
<gene>
    <name evidence="6" type="ORF">FEZ33_06525</name>
</gene>
<dbReference type="InterPro" id="IPR036388">
    <property type="entry name" value="WH-like_DNA-bd_sf"/>
</dbReference>
<dbReference type="Proteomes" id="UP000306420">
    <property type="component" value="Unassembled WGS sequence"/>
</dbReference>
<evidence type="ECO:0000256" key="3">
    <source>
        <dbReference type="ARBA" id="ARBA00023163"/>
    </source>
</evidence>
<dbReference type="GO" id="GO:0003677">
    <property type="term" value="F:DNA binding"/>
    <property type="evidence" value="ECO:0007669"/>
    <property type="project" value="UniProtKB-KW"/>
</dbReference>
<dbReference type="InterPro" id="IPR000281">
    <property type="entry name" value="HTH_RpiR"/>
</dbReference>
<dbReference type="SUPFAM" id="SSF53697">
    <property type="entry name" value="SIS domain"/>
    <property type="match status" value="1"/>
</dbReference>
<name>A0A5R9E002_9LACT</name>
<evidence type="ECO:0000256" key="2">
    <source>
        <dbReference type="ARBA" id="ARBA00023125"/>
    </source>
</evidence>
<accession>A0A5R9E002</accession>
<dbReference type="InterPro" id="IPR001347">
    <property type="entry name" value="SIS_dom"/>
</dbReference>
<dbReference type="RefSeq" id="WP_138404596.1">
    <property type="nucleotide sequence ID" value="NZ_VBSP01000019.1"/>
</dbReference>
<keyword evidence="1" id="KW-0805">Transcription regulation</keyword>
<dbReference type="Gene3D" id="3.40.50.10490">
    <property type="entry name" value="Glucose-6-phosphate isomerase like protein, domain 1"/>
    <property type="match status" value="1"/>
</dbReference>
<dbReference type="CDD" id="cd05013">
    <property type="entry name" value="SIS_RpiR"/>
    <property type="match status" value="1"/>
</dbReference>
<dbReference type="InterPro" id="IPR035472">
    <property type="entry name" value="RpiR-like_SIS"/>
</dbReference>
<dbReference type="Gene3D" id="1.10.10.10">
    <property type="entry name" value="Winged helix-like DNA-binding domain superfamily/Winged helix DNA-binding domain"/>
    <property type="match status" value="1"/>
</dbReference>
<dbReference type="InterPro" id="IPR047640">
    <property type="entry name" value="RpiR-like"/>
</dbReference>